<comment type="caution">
    <text evidence="2">The sequence shown here is derived from an EMBL/GenBank/DDBJ whole genome shotgun (WGS) entry which is preliminary data.</text>
</comment>
<evidence type="ECO:0000256" key="1">
    <source>
        <dbReference type="SAM" id="Phobius"/>
    </source>
</evidence>
<proteinExistence type="predicted"/>
<evidence type="ECO:0000313" key="3">
    <source>
        <dbReference type="Proteomes" id="UP000622317"/>
    </source>
</evidence>
<gene>
    <name evidence="2" type="ORF">IEN85_14030</name>
</gene>
<dbReference type="AlphaFoldDB" id="A0A927IHV7"/>
<dbReference type="RefSeq" id="WP_191617712.1">
    <property type="nucleotide sequence ID" value="NZ_JACYFG010000036.1"/>
</dbReference>
<accession>A0A927IHV7</accession>
<dbReference type="Proteomes" id="UP000622317">
    <property type="component" value="Unassembled WGS sequence"/>
</dbReference>
<organism evidence="2 3">
    <name type="scientific">Pelagicoccus enzymogenes</name>
    <dbReference type="NCBI Taxonomy" id="2773457"/>
    <lineage>
        <taxon>Bacteria</taxon>
        <taxon>Pseudomonadati</taxon>
        <taxon>Verrucomicrobiota</taxon>
        <taxon>Opitutia</taxon>
        <taxon>Puniceicoccales</taxon>
        <taxon>Pelagicoccaceae</taxon>
        <taxon>Pelagicoccus</taxon>
    </lineage>
</organism>
<keyword evidence="1" id="KW-0472">Membrane</keyword>
<sequence length="75" mass="8601">MKKIHWILLGLVTLGSLALQYFGPPHPHPHAWDAIPLFYCIFGFVGCVLIIVVSKFLGKVWLQKKEDYYKGDEDV</sequence>
<name>A0A927IHV7_9BACT</name>
<feature type="transmembrane region" description="Helical" evidence="1">
    <location>
        <begin position="34"/>
        <end position="57"/>
    </location>
</feature>
<keyword evidence="3" id="KW-1185">Reference proteome</keyword>
<keyword evidence="1" id="KW-1133">Transmembrane helix</keyword>
<keyword evidence="1" id="KW-0812">Transmembrane</keyword>
<reference evidence="2" key="1">
    <citation type="submission" date="2020-09" db="EMBL/GenBank/DDBJ databases">
        <title>Pelagicoccus enzymogenes sp. nov. with an EPS production, isolated from marine sediment.</title>
        <authorList>
            <person name="Feng X."/>
        </authorList>
    </citation>
    <scope>NUCLEOTIDE SEQUENCE</scope>
    <source>
        <strain evidence="2">NFK12</strain>
    </source>
</reference>
<evidence type="ECO:0000313" key="2">
    <source>
        <dbReference type="EMBL" id="MBD5780616.1"/>
    </source>
</evidence>
<protein>
    <submittedName>
        <fullName evidence="2">Uncharacterized protein</fullName>
    </submittedName>
</protein>
<dbReference type="EMBL" id="JACYFG010000036">
    <property type="protein sequence ID" value="MBD5780616.1"/>
    <property type="molecule type" value="Genomic_DNA"/>
</dbReference>